<proteinExistence type="predicted"/>
<keyword evidence="3" id="KW-1185">Reference proteome</keyword>
<feature type="compositionally biased region" description="Polar residues" evidence="1">
    <location>
        <begin position="1"/>
        <end position="12"/>
    </location>
</feature>
<organism evidence="2 3">
    <name type="scientific">Aldrovandia affinis</name>
    <dbReference type="NCBI Taxonomy" id="143900"/>
    <lineage>
        <taxon>Eukaryota</taxon>
        <taxon>Metazoa</taxon>
        <taxon>Chordata</taxon>
        <taxon>Craniata</taxon>
        <taxon>Vertebrata</taxon>
        <taxon>Euteleostomi</taxon>
        <taxon>Actinopterygii</taxon>
        <taxon>Neopterygii</taxon>
        <taxon>Teleostei</taxon>
        <taxon>Notacanthiformes</taxon>
        <taxon>Halosauridae</taxon>
        <taxon>Aldrovandia</taxon>
    </lineage>
</organism>
<comment type="caution">
    <text evidence="2">The sequence shown here is derived from an EMBL/GenBank/DDBJ whole genome shotgun (WGS) entry which is preliminary data.</text>
</comment>
<protein>
    <submittedName>
        <fullName evidence="2">Uncharacterized protein</fullName>
    </submittedName>
</protein>
<feature type="region of interest" description="Disordered" evidence="1">
    <location>
        <begin position="59"/>
        <end position="96"/>
    </location>
</feature>
<evidence type="ECO:0000313" key="2">
    <source>
        <dbReference type="EMBL" id="KAJ8388996.1"/>
    </source>
</evidence>
<evidence type="ECO:0000313" key="3">
    <source>
        <dbReference type="Proteomes" id="UP001221898"/>
    </source>
</evidence>
<dbReference type="Proteomes" id="UP001221898">
    <property type="component" value="Unassembled WGS sequence"/>
</dbReference>
<feature type="region of interest" description="Disordered" evidence="1">
    <location>
        <begin position="1"/>
        <end position="25"/>
    </location>
</feature>
<dbReference type="EMBL" id="JAINUG010000188">
    <property type="protein sequence ID" value="KAJ8388996.1"/>
    <property type="molecule type" value="Genomic_DNA"/>
</dbReference>
<dbReference type="AlphaFoldDB" id="A0AAD7RRD6"/>
<name>A0AAD7RRD6_9TELE</name>
<evidence type="ECO:0000256" key="1">
    <source>
        <dbReference type="SAM" id="MobiDB-lite"/>
    </source>
</evidence>
<reference evidence="2" key="1">
    <citation type="journal article" date="2023" name="Science">
        <title>Genome structures resolve the early diversification of teleost fishes.</title>
        <authorList>
            <person name="Parey E."/>
            <person name="Louis A."/>
            <person name="Montfort J."/>
            <person name="Bouchez O."/>
            <person name="Roques C."/>
            <person name="Iampietro C."/>
            <person name="Lluch J."/>
            <person name="Castinel A."/>
            <person name="Donnadieu C."/>
            <person name="Desvignes T."/>
            <person name="Floi Bucao C."/>
            <person name="Jouanno E."/>
            <person name="Wen M."/>
            <person name="Mejri S."/>
            <person name="Dirks R."/>
            <person name="Jansen H."/>
            <person name="Henkel C."/>
            <person name="Chen W.J."/>
            <person name="Zahm M."/>
            <person name="Cabau C."/>
            <person name="Klopp C."/>
            <person name="Thompson A.W."/>
            <person name="Robinson-Rechavi M."/>
            <person name="Braasch I."/>
            <person name="Lecointre G."/>
            <person name="Bobe J."/>
            <person name="Postlethwait J.H."/>
            <person name="Berthelot C."/>
            <person name="Roest Crollius H."/>
            <person name="Guiguen Y."/>
        </authorList>
    </citation>
    <scope>NUCLEOTIDE SEQUENCE</scope>
    <source>
        <strain evidence="2">NC1722</strain>
    </source>
</reference>
<sequence>MPSPTRESTPGQWPSVRPPEMGGLRDLPVSLPAALAAPCGPGFCCCAGDSGVRRSPRAALPVRSAHARPPGSHRTTSAWRSLGRTPADGLGDLQRI</sequence>
<accession>A0AAD7RRD6</accession>
<gene>
    <name evidence="2" type="ORF">AAFF_G00125570</name>
</gene>